<dbReference type="GO" id="GO:0051707">
    <property type="term" value="P:response to other organism"/>
    <property type="evidence" value="ECO:0007669"/>
    <property type="project" value="UniProtKB-ARBA"/>
</dbReference>
<gene>
    <name evidence="18" type="ORF">ZIOFF_033360</name>
</gene>
<dbReference type="CDD" id="cd14066">
    <property type="entry name" value="STKc_IRAK"/>
    <property type="match status" value="1"/>
</dbReference>
<name>A0A8J5GQI2_ZINOF</name>
<dbReference type="PANTHER" id="PTHR27002">
    <property type="entry name" value="RECEPTOR-LIKE SERINE/THREONINE-PROTEIN KINASE SD1-8"/>
    <property type="match status" value="1"/>
</dbReference>
<dbReference type="InterPro" id="IPR000858">
    <property type="entry name" value="S_locus_glycoprot_dom"/>
</dbReference>
<dbReference type="PANTHER" id="PTHR27002:SF526">
    <property type="entry name" value="OS07G0301500 PROTEIN"/>
    <property type="match status" value="1"/>
</dbReference>
<keyword evidence="9 12" id="KW-0067">ATP-binding</keyword>
<accession>A0A8J5GQI2</accession>
<evidence type="ECO:0000256" key="5">
    <source>
        <dbReference type="ARBA" id="ARBA00022679"/>
    </source>
</evidence>
<dbReference type="SUPFAM" id="SSF56112">
    <property type="entry name" value="Protein kinase-like (PK-like)"/>
    <property type="match status" value="1"/>
</dbReference>
<feature type="domain" description="Bulb-type lectin" evidence="16">
    <location>
        <begin position="29"/>
        <end position="152"/>
    </location>
</feature>
<dbReference type="GO" id="GO:0048544">
    <property type="term" value="P:recognition of pollen"/>
    <property type="evidence" value="ECO:0007669"/>
    <property type="project" value="InterPro"/>
</dbReference>
<dbReference type="PROSITE" id="PS00108">
    <property type="entry name" value="PROTEIN_KINASE_ST"/>
    <property type="match status" value="1"/>
</dbReference>
<keyword evidence="5 12" id="KW-0808">Transferase</keyword>
<dbReference type="PIRSF" id="PIRSF000641">
    <property type="entry name" value="SRK"/>
    <property type="match status" value="1"/>
</dbReference>
<dbReference type="EMBL" id="JACMSC010000009">
    <property type="protein sequence ID" value="KAG6508005.1"/>
    <property type="molecule type" value="Genomic_DNA"/>
</dbReference>
<dbReference type="InterPro" id="IPR001480">
    <property type="entry name" value="Bulb-type_lectin_dom"/>
</dbReference>
<comment type="similarity">
    <text evidence="12">Belongs to the protein kinase superfamily. Ser/Thr protein kinase family.</text>
</comment>
<keyword evidence="7 12" id="KW-0547">Nucleotide-binding</keyword>
<dbReference type="InterPro" id="IPR024171">
    <property type="entry name" value="SRK-like_kinase"/>
</dbReference>
<dbReference type="InterPro" id="IPR008271">
    <property type="entry name" value="Ser/Thr_kinase_AS"/>
</dbReference>
<dbReference type="Pfam" id="PF08276">
    <property type="entry name" value="PAN_2"/>
    <property type="match status" value="1"/>
</dbReference>
<dbReference type="GO" id="GO:0004674">
    <property type="term" value="F:protein serine/threonine kinase activity"/>
    <property type="evidence" value="ECO:0007669"/>
    <property type="project" value="UniProtKB-KW"/>
</dbReference>
<protein>
    <recommendedName>
        <fullName evidence="12">Receptor-like serine/threonine-protein kinase</fullName>
        <ecNumber evidence="12">2.7.11.1</ecNumber>
    </recommendedName>
</protein>
<feature type="domain" description="Protein kinase" evidence="15">
    <location>
        <begin position="560"/>
        <end position="861"/>
    </location>
</feature>
<dbReference type="Gene3D" id="1.10.510.10">
    <property type="entry name" value="Transferase(Phosphotransferase) domain 1"/>
    <property type="match status" value="1"/>
</dbReference>
<keyword evidence="3 12" id="KW-0723">Serine/threonine-protein kinase</keyword>
<evidence type="ECO:0000313" key="19">
    <source>
        <dbReference type="Proteomes" id="UP000734854"/>
    </source>
</evidence>
<evidence type="ECO:0000259" key="15">
    <source>
        <dbReference type="PROSITE" id="PS50011"/>
    </source>
</evidence>
<evidence type="ECO:0000256" key="10">
    <source>
        <dbReference type="ARBA" id="ARBA00023157"/>
    </source>
</evidence>
<evidence type="ECO:0000256" key="6">
    <source>
        <dbReference type="ARBA" id="ARBA00022729"/>
    </source>
</evidence>
<evidence type="ECO:0000256" key="3">
    <source>
        <dbReference type="ARBA" id="ARBA00022527"/>
    </source>
</evidence>
<evidence type="ECO:0000256" key="4">
    <source>
        <dbReference type="ARBA" id="ARBA00022536"/>
    </source>
</evidence>
<dbReference type="EC" id="2.7.11.1" evidence="12"/>
<evidence type="ECO:0000256" key="2">
    <source>
        <dbReference type="ARBA" id="ARBA00022475"/>
    </source>
</evidence>
<evidence type="ECO:0000256" key="14">
    <source>
        <dbReference type="SAM" id="SignalP"/>
    </source>
</evidence>
<feature type="domain" description="Apple" evidence="17">
    <location>
        <begin position="339"/>
        <end position="416"/>
    </location>
</feature>
<dbReference type="InterPro" id="IPR011009">
    <property type="entry name" value="Kinase-like_dom_sf"/>
</dbReference>
<keyword evidence="11" id="KW-0325">Glycoprotein</keyword>
<dbReference type="InterPro" id="IPR036426">
    <property type="entry name" value="Bulb-type_lectin_dom_sf"/>
</dbReference>
<sequence>MAKPQFFLFLLLEIIAARALVVLAQSSSGDSMTPNSSLIDGQTLISAGRIFQLGFFNPDQDSENGYLGIWYYNRPPGQSIVVWVANRNRSLNRAASSLNLTSDGNLILFDGETPVWSTGTSTESNSARLQLLDSGNLMLTAENFSRTDLWQSFDHPSDTLLPGMKLGFDLRRNTSWKLVSWRSDVDPSPGNYTHEMETRGVPEFITMNGTTKIHRSGPWTGHGFVGLPHTMSRTLARSLNMTFVSDENESYYMTEYKDQSILSRAVMGTDGSYKRWNWENGEWRLFWSFPEDDLDQYNLCGNGSVCSRGYYSFSCNCLHGFVPVENKSRGCVREKPLNCYSNQVWKVQNIMVPDTENATAHGGMSLDACKRLCLGSCSCAAYAVLDGPNGCVTWRGDLLDMRYYTDGGNDLYIRLAESPTSKRKKKHVWAITVPVMLGFLLLCYLVVAMKRRRNRALKQGTQNHIESSAKETQSTLQFPNVEGGDLQSLPEHSDSMADNDVTDSEHSGFCEYGGVGEFGLSLFERFLPIDSVIFVPGSIIALGVLPSYDLCTIKAATNDFSNENKLGEGGFGVVYKVGFQVLLILPNYESEINLRFCQGELQDGQKIAVKKLSRFSSQGPKEFQNELSLIAKLQHRNLVRLLGSCIEGDERLIVLEYMENKSLDAYIFDKAKSPVLNWQKRLEIINGIARGLLYLHQDSILRVIHRDLKPSNILLDKNMTPKISDFGIARIFEGDGALENTTTRPVGTFGYIAPEYIAYGVFSFKSDVFSFGVIILEILSGKRNKIFRNTDANLNLLGHAYKLWKEGRSLEILDDALDHSYPTAEILRCIRLGLLCVQDNCEDRPTLTEVVMMLASEDQLLTPLKQPTITSMSCVTTKEISHSISGR</sequence>
<dbReference type="FunFam" id="1.10.510.10:FF:000060">
    <property type="entry name" value="G-type lectin S-receptor-like serine/threonine-protein kinase"/>
    <property type="match status" value="1"/>
</dbReference>
<feature type="signal peptide" evidence="14">
    <location>
        <begin position="1"/>
        <end position="19"/>
    </location>
</feature>
<evidence type="ECO:0000259" key="17">
    <source>
        <dbReference type="PROSITE" id="PS50948"/>
    </source>
</evidence>
<reference evidence="18 19" key="1">
    <citation type="submission" date="2020-08" db="EMBL/GenBank/DDBJ databases">
        <title>Plant Genome Project.</title>
        <authorList>
            <person name="Zhang R.-G."/>
        </authorList>
    </citation>
    <scope>NUCLEOTIDE SEQUENCE [LARGE SCALE GENOMIC DNA]</scope>
    <source>
        <tissue evidence="18">Rhizome</tissue>
    </source>
</reference>
<feature type="chain" id="PRO_5035185994" description="Receptor-like serine/threonine-protein kinase" evidence="14">
    <location>
        <begin position="20"/>
        <end position="887"/>
    </location>
</feature>
<dbReference type="Pfam" id="PF00954">
    <property type="entry name" value="S_locus_glycop"/>
    <property type="match status" value="1"/>
</dbReference>
<comment type="catalytic activity">
    <reaction evidence="12">
        <text>L-seryl-[protein] + ATP = O-phospho-L-seryl-[protein] + ADP + H(+)</text>
        <dbReference type="Rhea" id="RHEA:17989"/>
        <dbReference type="Rhea" id="RHEA-COMP:9863"/>
        <dbReference type="Rhea" id="RHEA-COMP:11604"/>
        <dbReference type="ChEBI" id="CHEBI:15378"/>
        <dbReference type="ChEBI" id="CHEBI:29999"/>
        <dbReference type="ChEBI" id="CHEBI:30616"/>
        <dbReference type="ChEBI" id="CHEBI:83421"/>
        <dbReference type="ChEBI" id="CHEBI:456216"/>
        <dbReference type="EC" id="2.7.11.1"/>
    </reaction>
</comment>
<comment type="catalytic activity">
    <reaction evidence="12">
        <text>L-threonyl-[protein] + ATP = O-phospho-L-threonyl-[protein] + ADP + H(+)</text>
        <dbReference type="Rhea" id="RHEA:46608"/>
        <dbReference type="Rhea" id="RHEA-COMP:11060"/>
        <dbReference type="Rhea" id="RHEA-COMP:11605"/>
        <dbReference type="ChEBI" id="CHEBI:15378"/>
        <dbReference type="ChEBI" id="CHEBI:30013"/>
        <dbReference type="ChEBI" id="CHEBI:30616"/>
        <dbReference type="ChEBI" id="CHEBI:61977"/>
        <dbReference type="ChEBI" id="CHEBI:456216"/>
        <dbReference type="EC" id="2.7.11.1"/>
    </reaction>
</comment>
<dbReference type="GO" id="GO:0005524">
    <property type="term" value="F:ATP binding"/>
    <property type="evidence" value="ECO:0007669"/>
    <property type="project" value="UniProtKB-KW"/>
</dbReference>
<evidence type="ECO:0000256" key="12">
    <source>
        <dbReference type="PIRNR" id="PIRNR000641"/>
    </source>
</evidence>
<dbReference type="AlphaFoldDB" id="A0A8J5GQI2"/>
<dbReference type="SUPFAM" id="SSF51110">
    <property type="entry name" value="alpha-D-mannose-specific plant lectins"/>
    <property type="match status" value="1"/>
</dbReference>
<keyword evidence="13" id="KW-0812">Transmembrane</keyword>
<keyword evidence="13" id="KW-0472">Membrane</keyword>
<dbReference type="Gene3D" id="2.90.10.10">
    <property type="entry name" value="Bulb-type lectin domain"/>
    <property type="match status" value="1"/>
</dbReference>
<evidence type="ECO:0000259" key="16">
    <source>
        <dbReference type="PROSITE" id="PS50927"/>
    </source>
</evidence>
<evidence type="ECO:0000256" key="1">
    <source>
        <dbReference type="ARBA" id="ARBA00004251"/>
    </source>
</evidence>
<keyword evidence="19" id="KW-1185">Reference proteome</keyword>
<evidence type="ECO:0000313" key="18">
    <source>
        <dbReference type="EMBL" id="KAG6508005.1"/>
    </source>
</evidence>
<dbReference type="PROSITE" id="PS50011">
    <property type="entry name" value="PROTEIN_KINASE_DOM"/>
    <property type="match status" value="1"/>
</dbReference>
<proteinExistence type="inferred from homology"/>
<keyword evidence="6 14" id="KW-0732">Signal</keyword>
<dbReference type="InterPro" id="IPR000719">
    <property type="entry name" value="Prot_kinase_dom"/>
</dbReference>
<feature type="transmembrane region" description="Helical" evidence="13">
    <location>
        <begin position="428"/>
        <end position="449"/>
    </location>
</feature>
<keyword evidence="10" id="KW-1015">Disulfide bond</keyword>
<dbReference type="Proteomes" id="UP000734854">
    <property type="component" value="Unassembled WGS sequence"/>
</dbReference>
<keyword evidence="8 12" id="KW-0418">Kinase</keyword>
<dbReference type="GO" id="GO:0005886">
    <property type="term" value="C:plasma membrane"/>
    <property type="evidence" value="ECO:0007669"/>
    <property type="project" value="UniProtKB-SubCell"/>
</dbReference>
<dbReference type="SMART" id="SM00473">
    <property type="entry name" value="PAN_AP"/>
    <property type="match status" value="1"/>
</dbReference>
<keyword evidence="2" id="KW-1003">Cell membrane</keyword>
<dbReference type="SMART" id="SM00108">
    <property type="entry name" value="B_lectin"/>
    <property type="match status" value="1"/>
</dbReference>
<evidence type="ECO:0000256" key="11">
    <source>
        <dbReference type="ARBA" id="ARBA00023180"/>
    </source>
</evidence>
<evidence type="ECO:0000256" key="8">
    <source>
        <dbReference type="ARBA" id="ARBA00022777"/>
    </source>
</evidence>
<dbReference type="PROSITE" id="PS50927">
    <property type="entry name" value="BULB_LECTIN"/>
    <property type="match status" value="1"/>
</dbReference>
<evidence type="ECO:0000256" key="9">
    <source>
        <dbReference type="ARBA" id="ARBA00022840"/>
    </source>
</evidence>
<dbReference type="InterPro" id="IPR003609">
    <property type="entry name" value="Pan_app"/>
</dbReference>
<dbReference type="InterPro" id="IPR001245">
    <property type="entry name" value="Ser-Thr/Tyr_kinase_cat_dom"/>
</dbReference>
<keyword evidence="13" id="KW-1133">Transmembrane helix</keyword>
<comment type="subcellular location">
    <subcellularLocation>
        <location evidence="1">Cell membrane</location>
        <topology evidence="1">Single-pass type I membrane protein</topology>
    </subcellularLocation>
</comment>
<organism evidence="18 19">
    <name type="scientific">Zingiber officinale</name>
    <name type="common">Ginger</name>
    <name type="synonym">Amomum zingiber</name>
    <dbReference type="NCBI Taxonomy" id="94328"/>
    <lineage>
        <taxon>Eukaryota</taxon>
        <taxon>Viridiplantae</taxon>
        <taxon>Streptophyta</taxon>
        <taxon>Embryophyta</taxon>
        <taxon>Tracheophyta</taxon>
        <taxon>Spermatophyta</taxon>
        <taxon>Magnoliopsida</taxon>
        <taxon>Liliopsida</taxon>
        <taxon>Zingiberales</taxon>
        <taxon>Zingiberaceae</taxon>
        <taxon>Zingiber</taxon>
    </lineage>
</organism>
<dbReference type="PROSITE" id="PS50948">
    <property type="entry name" value="PAN"/>
    <property type="match status" value="1"/>
</dbReference>
<dbReference type="CDD" id="cd00028">
    <property type="entry name" value="B_lectin"/>
    <property type="match status" value="1"/>
</dbReference>
<dbReference type="Gene3D" id="3.30.200.20">
    <property type="entry name" value="Phosphorylase Kinase, domain 1"/>
    <property type="match status" value="1"/>
</dbReference>
<comment type="caution">
    <text evidence="18">The sequence shown here is derived from an EMBL/GenBank/DDBJ whole genome shotgun (WGS) entry which is preliminary data.</text>
</comment>
<evidence type="ECO:0000256" key="7">
    <source>
        <dbReference type="ARBA" id="ARBA00022741"/>
    </source>
</evidence>
<keyword evidence="4" id="KW-0245">EGF-like domain</keyword>
<dbReference type="Pfam" id="PF07714">
    <property type="entry name" value="PK_Tyr_Ser-Thr"/>
    <property type="match status" value="1"/>
</dbReference>
<evidence type="ECO:0000256" key="13">
    <source>
        <dbReference type="SAM" id="Phobius"/>
    </source>
</evidence>
<dbReference type="CDD" id="cd01098">
    <property type="entry name" value="PAN_AP_plant"/>
    <property type="match status" value="1"/>
</dbReference>
<dbReference type="Pfam" id="PF01453">
    <property type="entry name" value="B_lectin"/>
    <property type="match status" value="1"/>
</dbReference>
<dbReference type="SMART" id="SM00220">
    <property type="entry name" value="S_TKc"/>
    <property type="match status" value="1"/>
</dbReference>